<sequence>MHIHQVGPPVPVARTHTAAVALPWNSGSSALIVALVELLFLALLLLRWLVRRQGGWRRAWRAMSRQVRLTWGAFSQPVRDFLRFRASVRHLTRLLSAGATTGTAHDALNGVDAAVAPSAAEAYGFAVRVAPVRRGAAEVAVHLAGRRVPQPAAPWRTEGDARLWFAAGQDLAPAAMPGLTLDKDTVDPDAVDDGVPRMLVPVGLHDDAVVLLDLARGPGVLSTYGDRAAGRSFVQAVAAWLDLAEDVEVIVARGVHPRHQGPDLDSLLDSLDGLAGERSRPVVVVCAAPDAEQAAQLGRMAAAGLLRAVVAGQVPGHRWEIRVNSRGRAQAAGLGLTTDAAPLGPAVARTARKSRTAGRRGPAPATPATPGTAPVPPPDGPPPVRVPPAREPVTARPVAARTAPAGPVPVPAEPLPAAQATAAEPVPEPHASPAPPPLRATTAGPAPLRAPAEPALEPPGSAVRELFAEPDITSVSAADARAATSSASPRTPAPPSPHEENRNES</sequence>
<feature type="compositionally biased region" description="Low complexity" evidence="1">
    <location>
        <begin position="476"/>
        <end position="490"/>
    </location>
</feature>
<comment type="caution">
    <text evidence="3">The sequence shown here is derived from an EMBL/GenBank/DDBJ whole genome shotgun (WGS) entry which is preliminary data.</text>
</comment>
<dbReference type="EMBL" id="JADKYB010000012">
    <property type="protein sequence ID" value="MBM9507332.1"/>
    <property type="molecule type" value="Genomic_DNA"/>
</dbReference>
<keyword evidence="4" id="KW-1185">Reference proteome</keyword>
<accession>A0ABS2TVG7</accession>
<proteinExistence type="predicted"/>
<feature type="compositionally biased region" description="Pro residues" evidence="1">
    <location>
        <begin position="426"/>
        <end position="438"/>
    </location>
</feature>
<name>A0ABS2TVG7_9ACTN</name>
<feature type="compositionally biased region" description="Low complexity" evidence="1">
    <location>
        <begin position="415"/>
        <end position="425"/>
    </location>
</feature>
<dbReference type="RefSeq" id="WP_205359189.1">
    <property type="nucleotide sequence ID" value="NZ_JADKYB010000012.1"/>
</dbReference>
<feature type="compositionally biased region" description="Low complexity" evidence="1">
    <location>
        <begin position="443"/>
        <end position="462"/>
    </location>
</feature>
<organism evidence="3 4">
    <name type="scientific">Actinacidiphila acididurans</name>
    <dbReference type="NCBI Taxonomy" id="2784346"/>
    <lineage>
        <taxon>Bacteria</taxon>
        <taxon>Bacillati</taxon>
        <taxon>Actinomycetota</taxon>
        <taxon>Actinomycetes</taxon>
        <taxon>Kitasatosporales</taxon>
        <taxon>Streptomycetaceae</taxon>
        <taxon>Actinacidiphila</taxon>
    </lineage>
</organism>
<keyword evidence="2" id="KW-1133">Transmembrane helix</keyword>
<keyword evidence="2" id="KW-0812">Transmembrane</keyword>
<feature type="compositionally biased region" description="Low complexity" evidence="1">
    <location>
        <begin position="359"/>
        <end position="372"/>
    </location>
</feature>
<reference evidence="3 4" key="1">
    <citation type="submission" date="2021-01" db="EMBL/GenBank/DDBJ databases">
        <title>Streptomyces acididurans sp. nov., isolated from a peat swamp forest soil.</title>
        <authorList>
            <person name="Chantavorakit T."/>
            <person name="Duangmal K."/>
        </authorList>
    </citation>
    <scope>NUCLEOTIDE SEQUENCE [LARGE SCALE GENOMIC DNA]</scope>
    <source>
        <strain evidence="3 4">KK5PA1</strain>
    </source>
</reference>
<evidence type="ECO:0000256" key="1">
    <source>
        <dbReference type="SAM" id="MobiDB-lite"/>
    </source>
</evidence>
<dbReference type="Proteomes" id="UP000749040">
    <property type="component" value="Unassembled WGS sequence"/>
</dbReference>
<feature type="transmembrane region" description="Helical" evidence="2">
    <location>
        <begin position="30"/>
        <end position="50"/>
    </location>
</feature>
<evidence type="ECO:0000313" key="4">
    <source>
        <dbReference type="Proteomes" id="UP000749040"/>
    </source>
</evidence>
<feature type="compositionally biased region" description="Pro residues" evidence="1">
    <location>
        <begin position="373"/>
        <end position="390"/>
    </location>
</feature>
<gene>
    <name evidence="3" type="ORF">ITX44_22895</name>
</gene>
<evidence type="ECO:0000313" key="3">
    <source>
        <dbReference type="EMBL" id="MBM9507332.1"/>
    </source>
</evidence>
<feature type="compositionally biased region" description="Low complexity" evidence="1">
    <location>
        <begin position="391"/>
        <end position="405"/>
    </location>
</feature>
<evidence type="ECO:0000256" key="2">
    <source>
        <dbReference type="SAM" id="Phobius"/>
    </source>
</evidence>
<keyword evidence="2" id="KW-0472">Membrane</keyword>
<protein>
    <submittedName>
        <fullName evidence="3">Uncharacterized protein</fullName>
    </submittedName>
</protein>
<feature type="region of interest" description="Disordered" evidence="1">
    <location>
        <begin position="340"/>
        <end position="505"/>
    </location>
</feature>